<dbReference type="SMART" id="SM00302">
    <property type="entry name" value="GED"/>
    <property type="match status" value="1"/>
</dbReference>
<dbReference type="GO" id="GO:0016020">
    <property type="term" value="C:membrane"/>
    <property type="evidence" value="ECO:0007669"/>
    <property type="project" value="TreeGrafter"/>
</dbReference>
<reference evidence="6" key="1">
    <citation type="submission" date="2022-07" db="EMBL/GenBank/DDBJ databases">
        <authorList>
            <person name="Trinca V."/>
            <person name="Uliana J.V.C."/>
            <person name="Torres T.T."/>
            <person name="Ward R.J."/>
            <person name="Monesi N."/>
        </authorList>
    </citation>
    <scope>NUCLEOTIDE SEQUENCE</scope>
    <source>
        <strain evidence="6">HSMRA1968</strain>
        <tissue evidence="6">Whole embryos</tissue>
    </source>
</reference>
<feature type="domain" description="GED" evidence="4">
    <location>
        <begin position="515"/>
        <end position="606"/>
    </location>
</feature>
<dbReference type="Pfam" id="PF00350">
    <property type="entry name" value="Dynamin_N"/>
    <property type="match status" value="2"/>
</dbReference>
<dbReference type="AlphaFoldDB" id="A0A9Q0S9Z6"/>
<dbReference type="PRINTS" id="PR00195">
    <property type="entry name" value="DYNAMIN"/>
</dbReference>
<keyword evidence="2" id="KW-0342">GTP-binding</keyword>
<dbReference type="InterPro" id="IPR045063">
    <property type="entry name" value="Dynamin_N"/>
</dbReference>
<protein>
    <submittedName>
        <fullName evidence="6">Dynamin-1-like protein</fullName>
    </submittedName>
</protein>
<dbReference type="CDD" id="cd08771">
    <property type="entry name" value="DLP_1"/>
    <property type="match status" value="1"/>
</dbReference>
<dbReference type="PANTHER" id="PTHR11566">
    <property type="entry name" value="DYNAMIN"/>
    <property type="match status" value="1"/>
</dbReference>
<keyword evidence="1" id="KW-0547">Nucleotide-binding</keyword>
<dbReference type="Gene3D" id="3.40.50.300">
    <property type="entry name" value="P-loop containing nucleotide triphosphate hydrolases"/>
    <property type="match status" value="2"/>
</dbReference>
<dbReference type="InterPro" id="IPR001401">
    <property type="entry name" value="Dynamin_GTPase"/>
</dbReference>
<evidence type="ECO:0000259" key="4">
    <source>
        <dbReference type="PROSITE" id="PS51388"/>
    </source>
</evidence>
<dbReference type="PANTHER" id="PTHR11566:SF21">
    <property type="entry name" value="DYNAMIN RELATED PROTEIN 1, ISOFORM A"/>
    <property type="match status" value="1"/>
</dbReference>
<gene>
    <name evidence="6" type="primary">dnm1l</name>
    <name evidence="6" type="ORF">Bhyg_04127</name>
</gene>
<keyword evidence="7" id="KW-1185">Reference proteome</keyword>
<evidence type="ECO:0000259" key="5">
    <source>
        <dbReference type="PROSITE" id="PS51718"/>
    </source>
</evidence>
<dbReference type="InterPro" id="IPR030381">
    <property type="entry name" value="G_DYNAMIN_dom"/>
</dbReference>
<evidence type="ECO:0000313" key="6">
    <source>
        <dbReference type="EMBL" id="KAJ6648895.1"/>
    </source>
</evidence>
<evidence type="ECO:0000256" key="1">
    <source>
        <dbReference type="ARBA" id="ARBA00022741"/>
    </source>
</evidence>
<dbReference type="SMART" id="SM00053">
    <property type="entry name" value="DYNc"/>
    <property type="match status" value="1"/>
</dbReference>
<dbReference type="Gene3D" id="1.20.120.1240">
    <property type="entry name" value="Dynamin, middle domain"/>
    <property type="match status" value="1"/>
</dbReference>
<accession>A0A9Q0S9Z6</accession>
<dbReference type="EMBL" id="WJQU01000001">
    <property type="protein sequence ID" value="KAJ6648895.1"/>
    <property type="molecule type" value="Genomic_DNA"/>
</dbReference>
<sequence>ASDSNSDIQSARELNLLPSAQVQDDWCAKLIPMYNDLMDEFSAVDDLGQDLALPEIVVVGAQSAGKSSVLESLVRRQFLPRGDGLVTRCPIELRLYKTNSKKGMEWVEFGHDTATIKRKFPFDKVSVYSPNVVPLTVIDLPGIVKNKTGNQPDDIEQQINQLIFEYISKPSSIILAISAADNDLVTSESIKLAIDNRVDPKGERTLGVITKIDRTENDTKALTDLLTGKIIPLTYGYIAVRNASADDVKNGKSMDDVRREEVKVLKTKIPDLADKNGTELSSSGNLKDDHVILNELRGRIKFIFLNKLEKALAAIDPLEDVTNDEISKTILGSTAMESGLSVPEAAYQHIVKKQIRKLLQPCLECIRNVHKELQNTVQNCLDRDVSYRFPRLNKHLVGAVHKLLFDRLAKVIEMMEYHIEIESAFVTTSQQDFTKQMTDLMSKKNIMQRTIAQPVESMIFQDNKKSVNENAHSDSHQQSDMDRNAVGSSDFEKKDLNEKTAEQSKQTSTTEPDDIEIVRSLISSYFEIVRQSIRDFVPKLLSYSMIYYVCDNLLIFLNEELHTGDKIDDLVQVSDEAREERKYAQKRVEQLKKAEGIIKDFRKIGFNRQICKSFKMILRN</sequence>
<feature type="compositionally biased region" description="Basic and acidic residues" evidence="3">
    <location>
        <begin position="468"/>
        <end position="483"/>
    </location>
</feature>
<feature type="compositionally biased region" description="Basic and acidic residues" evidence="3">
    <location>
        <begin position="490"/>
        <end position="502"/>
    </location>
</feature>
<dbReference type="PROSITE" id="PS51718">
    <property type="entry name" value="G_DYNAMIN_2"/>
    <property type="match status" value="1"/>
</dbReference>
<dbReference type="Pfam" id="PF01031">
    <property type="entry name" value="Dynamin_M"/>
    <property type="match status" value="2"/>
</dbReference>
<proteinExistence type="predicted"/>
<dbReference type="InterPro" id="IPR027417">
    <property type="entry name" value="P-loop_NTPase"/>
</dbReference>
<dbReference type="InterPro" id="IPR003130">
    <property type="entry name" value="GED"/>
</dbReference>
<dbReference type="Pfam" id="PF02212">
    <property type="entry name" value="GED"/>
    <property type="match status" value="1"/>
</dbReference>
<dbReference type="GO" id="GO:0005525">
    <property type="term" value="F:GTP binding"/>
    <property type="evidence" value="ECO:0007669"/>
    <property type="project" value="InterPro"/>
</dbReference>
<dbReference type="GO" id="GO:0005874">
    <property type="term" value="C:microtubule"/>
    <property type="evidence" value="ECO:0007669"/>
    <property type="project" value="TreeGrafter"/>
</dbReference>
<comment type="caution">
    <text evidence="6">The sequence shown here is derived from an EMBL/GenBank/DDBJ whole genome shotgun (WGS) entry which is preliminary data.</text>
</comment>
<dbReference type="InterPro" id="IPR022812">
    <property type="entry name" value="Dynamin"/>
</dbReference>
<feature type="domain" description="Dynamin-type G" evidence="5">
    <location>
        <begin position="50"/>
        <end position="289"/>
    </location>
</feature>
<dbReference type="InterPro" id="IPR020850">
    <property type="entry name" value="GED_dom"/>
</dbReference>
<feature type="non-terminal residue" evidence="6">
    <location>
        <position position="1"/>
    </location>
</feature>
<evidence type="ECO:0000313" key="7">
    <source>
        <dbReference type="Proteomes" id="UP001151699"/>
    </source>
</evidence>
<feature type="region of interest" description="Disordered" evidence="3">
    <location>
        <begin position="468"/>
        <end position="512"/>
    </location>
</feature>
<evidence type="ECO:0000256" key="2">
    <source>
        <dbReference type="ARBA" id="ARBA00023134"/>
    </source>
</evidence>
<dbReference type="GO" id="GO:0008017">
    <property type="term" value="F:microtubule binding"/>
    <property type="evidence" value="ECO:0007669"/>
    <property type="project" value="TreeGrafter"/>
</dbReference>
<name>A0A9Q0S9Z6_9DIPT</name>
<evidence type="ECO:0000256" key="3">
    <source>
        <dbReference type="SAM" id="MobiDB-lite"/>
    </source>
</evidence>
<organism evidence="6 7">
    <name type="scientific">Pseudolycoriella hygida</name>
    <dbReference type="NCBI Taxonomy" id="35572"/>
    <lineage>
        <taxon>Eukaryota</taxon>
        <taxon>Metazoa</taxon>
        <taxon>Ecdysozoa</taxon>
        <taxon>Arthropoda</taxon>
        <taxon>Hexapoda</taxon>
        <taxon>Insecta</taxon>
        <taxon>Pterygota</taxon>
        <taxon>Neoptera</taxon>
        <taxon>Endopterygota</taxon>
        <taxon>Diptera</taxon>
        <taxon>Nematocera</taxon>
        <taxon>Sciaroidea</taxon>
        <taxon>Sciaridae</taxon>
        <taxon>Pseudolycoriella</taxon>
    </lineage>
</organism>
<dbReference type="GO" id="GO:0003924">
    <property type="term" value="F:GTPase activity"/>
    <property type="evidence" value="ECO:0007669"/>
    <property type="project" value="InterPro"/>
</dbReference>
<dbReference type="OrthoDB" id="5061070at2759"/>
<dbReference type="PROSITE" id="PS51388">
    <property type="entry name" value="GED"/>
    <property type="match status" value="1"/>
</dbReference>
<dbReference type="InterPro" id="IPR000375">
    <property type="entry name" value="Dynamin_stalk"/>
</dbReference>
<dbReference type="SUPFAM" id="SSF52540">
    <property type="entry name" value="P-loop containing nucleoside triphosphate hydrolases"/>
    <property type="match status" value="1"/>
</dbReference>
<dbReference type="Proteomes" id="UP001151699">
    <property type="component" value="Chromosome A"/>
</dbReference>
<dbReference type="GO" id="GO:0005737">
    <property type="term" value="C:cytoplasm"/>
    <property type="evidence" value="ECO:0007669"/>
    <property type="project" value="TreeGrafter"/>
</dbReference>